<protein>
    <recommendedName>
        <fullName evidence="3">Secreted protein</fullName>
    </recommendedName>
</protein>
<accession>A0AAU9V6I7</accession>
<sequence length="89" mass="10189">MREQVFDIRGLIGLTIAWYLVGEEERCVSLCSRTARGAIPGQFGGWHRPKAAYGFSVLEFPPGQTHWRNGCPFIRSSSPVLQFQRYRDE</sequence>
<dbReference type="Proteomes" id="UP001153954">
    <property type="component" value="Unassembled WGS sequence"/>
</dbReference>
<evidence type="ECO:0008006" key="3">
    <source>
        <dbReference type="Google" id="ProtNLM"/>
    </source>
</evidence>
<dbReference type="AlphaFoldDB" id="A0AAU9V6I7"/>
<gene>
    <name evidence="1" type="ORF">EEDITHA_LOCUS20027</name>
</gene>
<comment type="caution">
    <text evidence="1">The sequence shown here is derived from an EMBL/GenBank/DDBJ whole genome shotgun (WGS) entry which is preliminary data.</text>
</comment>
<evidence type="ECO:0000313" key="1">
    <source>
        <dbReference type="EMBL" id="CAH2105817.1"/>
    </source>
</evidence>
<proteinExistence type="predicted"/>
<keyword evidence="2" id="KW-1185">Reference proteome</keyword>
<organism evidence="1 2">
    <name type="scientific">Euphydryas editha</name>
    <name type="common">Edith's checkerspot</name>
    <dbReference type="NCBI Taxonomy" id="104508"/>
    <lineage>
        <taxon>Eukaryota</taxon>
        <taxon>Metazoa</taxon>
        <taxon>Ecdysozoa</taxon>
        <taxon>Arthropoda</taxon>
        <taxon>Hexapoda</taxon>
        <taxon>Insecta</taxon>
        <taxon>Pterygota</taxon>
        <taxon>Neoptera</taxon>
        <taxon>Endopterygota</taxon>
        <taxon>Lepidoptera</taxon>
        <taxon>Glossata</taxon>
        <taxon>Ditrysia</taxon>
        <taxon>Papilionoidea</taxon>
        <taxon>Nymphalidae</taxon>
        <taxon>Nymphalinae</taxon>
        <taxon>Euphydryas</taxon>
    </lineage>
</organism>
<evidence type="ECO:0000313" key="2">
    <source>
        <dbReference type="Proteomes" id="UP001153954"/>
    </source>
</evidence>
<dbReference type="EMBL" id="CAKOGL010000028">
    <property type="protein sequence ID" value="CAH2105817.1"/>
    <property type="molecule type" value="Genomic_DNA"/>
</dbReference>
<name>A0AAU9V6I7_EUPED</name>
<reference evidence="1" key="1">
    <citation type="submission" date="2022-03" db="EMBL/GenBank/DDBJ databases">
        <authorList>
            <person name="Tunstrom K."/>
        </authorList>
    </citation>
    <scope>NUCLEOTIDE SEQUENCE</scope>
</reference>